<feature type="non-terminal residue" evidence="1">
    <location>
        <position position="47"/>
    </location>
</feature>
<proteinExistence type="predicted"/>
<dbReference type="AlphaFoldDB" id="A0A0F9IFH7"/>
<gene>
    <name evidence="1" type="ORF">LCGC14_1586880</name>
</gene>
<reference evidence="1" key="1">
    <citation type="journal article" date="2015" name="Nature">
        <title>Complex archaea that bridge the gap between prokaryotes and eukaryotes.</title>
        <authorList>
            <person name="Spang A."/>
            <person name="Saw J.H."/>
            <person name="Jorgensen S.L."/>
            <person name="Zaremba-Niedzwiedzka K."/>
            <person name="Martijn J."/>
            <person name="Lind A.E."/>
            <person name="van Eijk R."/>
            <person name="Schleper C."/>
            <person name="Guy L."/>
            <person name="Ettema T.J."/>
        </authorList>
    </citation>
    <scope>NUCLEOTIDE SEQUENCE</scope>
</reference>
<dbReference type="EMBL" id="LAZR01012553">
    <property type="protein sequence ID" value="KKM26237.1"/>
    <property type="molecule type" value="Genomic_DNA"/>
</dbReference>
<accession>A0A0F9IFH7</accession>
<sequence length="47" mass="5521">MGIEFVKIKMQDDKEIWYEYPLFEYDGLCSNSRFVGGVSRHLCKCAN</sequence>
<name>A0A0F9IFH7_9ZZZZ</name>
<organism evidence="1">
    <name type="scientific">marine sediment metagenome</name>
    <dbReference type="NCBI Taxonomy" id="412755"/>
    <lineage>
        <taxon>unclassified sequences</taxon>
        <taxon>metagenomes</taxon>
        <taxon>ecological metagenomes</taxon>
    </lineage>
</organism>
<evidence type="ECO:0000313" key="1">
    <source>
        <dbReference type="EMBL" id="KKM26237.1"/>
    </source>
</evidence>
<protein>
    <submittedName>
        <fullName evidence="1">Uncharacterized protein</fullName>
    </submittedName>
</protein>
<comment type="caution">
    <text evidence="1">The sequence shown here is derived from an EMBL/GenBank/DDBJ whole genome shotgun (WGS) entry which is preliminary data.</text>
</comment>